<evidence type="ECO:0000256" key="2">
    <source>
        <dbReference type="ARBA" id="ARBA00029447"/>
    </source>
</evidence>
<evidence type="ECO:0000256" key="3">
    <source>
        <dbReference type="PROSITE-ProRule" id="PRU00284"/>
    </source>
</evidence>
<dbReference type="SUPFAM" id="SSF58104">
    <property type="entry name" value="Methyl-accepting chemotaxis protein (MCP) signaling domain"/>
    <property type="match status" value="1"/>
</dbReference>
<evidence type="ECO:0000256" key="1">
    <source>
        <dbReference type="ARBA" id="ARBA00023224"/>
    </source>
</evidence>
<keyword evidence="6" id="KW-1185">Reference proteome</keyword>
<dbReference type="Gene3D" id="1.10.287.950">
    <property type="entry name" value="Methyl-accepting chemotaxis protein"/>
    <property type="match status" value="1"/>
</dbReference>
<evidence type="ECO:0000313" key="6">
    <source>
        <dbReference type="Proteomes" id="UP000680304"/>
    </source>
</evidence>
<feature type="domain" description="Methyl-accepting transducer" evidence="4">
    <location>
        <begin position="100"/>
        <end position="229"/>
    </location>
</feature>
<dbReference type="InterPro" id="IPR044398">
    <property type="entry name" value="Globin-sensor_dom"/>
</dbReference>
<dbReference type="Proteomes" id="UP000680304">
    <property type="component" value="Unassembled WGS sequence"/>
</dbReference>
<evidence type="ECO:0000259" key="4">
    <source>
        <dbReference type="PROSITE" id="PS50111"/>
    </source>
</evidence>
<sequence length="251" mass="27911">MFSGVIDEGFIEKRYKIASAHVRIGLEPKWYMGAFQNLQNSIIDVIQNTFSNKSLTVRIHKAVAKLLNIEQQIVLDAYETQNLHIKEEQYEKAKQELRRHIGTMSGDLAALAQQTSASVEQLVAGGIEISRSFEHSIANSESTQSMASIGKGRINRLNQIVSDVFRGMNEMNRLVNDLGQSFDQIKGIAAIVQEIAAQTHLLSFNASIEAARAGSSGAGFSVVASEVKNCRKIRRKRSITFKRLLKPRQHG</sequence>
<name>A0ABQ4N9N4_9BACL</name>
<organism evidence="5 6">
    <name type="scientific">Paenibacillus cisolokensis</name>
    <dbReference type="NCBI Taxonomy" id="1658519"/>
    <lineage>
        <taxon>Bacteria</taxon>
        <taxon>Bacillati</taxon>
        <taxon>Bacillota</taxon>
        <taxon>Bacilli</taxon>
        <taxon>Bacillales</taxon>
        <taxon>Paenibacillaceae</taxon>
        <taxon>Paenibacillus</taxon>
    </lineage>
</organism>
<dbReference type="Gene3D" id="1.10.490.10">
    <property type="entry name" value="Globins"/>
    <property type="match status" value="1"/>
</dbReference>
<comment type="caution">
    <text evidence="5">The sequence shown here is derived from an EMBL/GenBank/DDBJ whole genome shotgun (WGS) entry which is preliminary data.</text>
</comment>
<reference evidence="5 6" key="1">
    <citation type="submission" date="2021-04" db="EMBL/GenBank/DDBJ databases">
        <title>Draft genome sequence of Paenibacillus cisolokensis, LC2-13A.</title>
        <authorList>
            <person name="Uke A."/>
            <person name="Chhe C."/>
            <person name="Baramee S."/>
            <person name="Kosugi A."/>
        </authorList>
    </citation>
    <scope>NUCLEOTIDE SEQUENCE [LARGE SCALE GENOMIC DNA]</scope>
    <source>
        <strain evidence="5 6">LC2-13A</strain>
    </source>
</reference>
<comment type="similarity">
    <text evidence="2">Belongs to the methyl-accepting chemotaxis (MCP) protein family.</text>
</comment>
<proteinExistence type="inferred from homology"/>
<dbReference type="CDD" id="cd01068">
    <property type="entry name" value="globin_sensor"/>
    <property type="match status" value="1"/>
</dbReference>
<dbReference type="PANTHER" id="PTHR32089:SF118">
    <property type="entry name" value="HEME-BASED AEROTACTIC TRANSDUCER HEMAT"/>
    <property type="match status" value="1"/>
</dbReference>
<dbReference type="Pfam" id="PF11563">
    <property type="entry name" value="Protoglobin"/>
    <property type="match status" value="1"/>
</dbReference>
<evidence type="ECO:0000313" key="5">
    <source>
        <dbReference type="EMBL" id="GIQ64653.1"/>
    </source>
</evidence>
<accession>A0ABQ4N9N4</accession>
<dbReference type="EMBL" id="BOVJ01000102">
    <property type="protein sequence ID" value="GIQ64653.1"/>
    <property type="molecule type" value="Genomic_DNA"/>
</dbReference>
<dbReference type="PROSITE" id="PS50111">
    <property type="entry name" value="CHEMOTAXIS_TRANSDUC_2"/>
    <property type="match status" value="1"/>
</dbReference>
<dbReference type="InterPro" id="IPR012292">
    <property type="entry name" value="Globin/Proto"/>
</dbReference>
<keyword evidence="1 3" id="KW-0807">Transducer</keyword>
<protein>
    <recommendedName>
        <fullName evidence="4">Methyl-accepting transducer domain-containing protein</fullName>
    </recommendedName>
</protein>
<gene>
    <name evidence="5" type="ORF">PACILC2_32210</name>
</gene>
<dbReference type="PRINTS" id="PR00260">
    <property type="entry name" value="CHEMTRNSDUCR"/>
</dbReference>
<dbReference type="InterPro" id="IPR004089">
    <property type="entry name" value="MCPsignal_dom"/>
</dbReference>
<dbReference type="Pfam" id="PF00015">
    <property type="entry name" value="MCPsignal"/>
    <property type="match status" value="1"/>
</dbReference>
<dbReference type="PANTHER" id="PTHR32089">
    <property type="entry name" value="METHYL-ACCEPTING CHEMOTAXIS PROTEIN MCPB"/>
    <property type="match status" value="1"/>
</dbReference>
<dbReference type="InterPro" id="IPR039379">
    <property type="entry name" value="Protoglobin_sensor_dom"/>
</dbReference>
<dbReference type="InterPro" id="IPR004090">
    <property type="entry name" value="Chemotax_Me-accpt_rcpt"/>
</dbReference>